<accession>A0A839E2P8</accession>
<comment type="caution">
    <text evidence="1">The sequence shown here is derived from an EMBL/GenBank/DDBJ whole genome shotgun (WGS) entry which is preliminary data.</text>
</comment>
<evidence type="ECO:0000313" key="1">
    <source>
        <dbReference type="EMBL" id="MBA8827320.1"/>
    </source>
</evidence>
<dbReference type="Proteomes" id="UP000569329">
    <property type="component" value="Unassembled WGS sequence"/>
</dbReference>
<keyword evidence="2" id="KW-1185">Reference proteome</keyword>
<organism evidence="1 2">
    <name type="scientific">Halosaccharopolyspora lacisalsi</name>
    <dbReference type="NCBI Taxonomy" id="1000566"/>
    <lineage>
        <taxon>Bacteria</taxon>
        <taxon>Bacillati</taxon>
        <taxon>Actinomycetota</taxon>
        <taxon>Actinomycetes</taxon>
        <taxon>Pseudonocardiales</taxon>
        <taxon>Pseudonocardiaceae</taxon>
        <taxon>Halosaccharopolyspora</taxon>
    </lineage>
</organism>
<sequence>MITVALTTAGTILALGVLLLMAVSSELSDAWDRNPRDKVR</sequence>
<reference evidence="1 2" key="1">
    <citation type="submission" date="2020-07" db="EMBL/GenBank/DDBJ databases">
        <title>Sequencing the genomes of 1000 actinobacteria strains.</title>
        <authorList>
            <person name="Klenk H.-P."/>
        </authorList>
    </citation>
    <scope>NUCLEOTIDE SEQUENCE [LARGE SCALE GENOMIC DNA]</scope>
    <source>
        <strain evidence="1 2">DSM 45975</strain>
    </source>
</reference>
<gene>
    <name evidence="1" type="ORF">FHX42_004704</name>
</gene>
<dbReference type="EMBL" id="JACGWZ010000007">
    <property type="protein sequence ID" value="MBA8827320.1"/>
    <property type="molecule type" value="Genomic_DNA"/>
</dbReference>
<name>A0A839E2P8_9PSEU</name>
<evidence type="ECO:0000313" key="2">
    <source>
        <dbReference type="Proteomes" id="UP000569329"/>
    </source>
</evidence>
<protein>
    <submittedName>
        <fullName evidence="1">Uncharacterized protein</fullName>
    </submittedName>
</protein>
<dbReference type="RefSeq" id="WP_268898445.1">
    <property type="nucleotide sequence ID" value="NZ_JACGWZ010000007.1"/>
</dbReference>
<dbReference type="AlphaFoldDB" id="A0A839E2P8"/>
<proteinExistence type="predicted"/>